<evidence type="ECO:0008006" key="3">
    <source>
        <dbReference type="Google" id="ProtNLM"/>
    </source>
</evidence>
<dbReference type="Proteomes" id="UP001596023">
    <property type="component" value="Unassembled WGS sequence"/>
</dbReference>
<protein>
    <recommendedName>
        <fullName evidence="3">Helix-turn-helix domain-containing protein</fullName>
    </recommendedName>
</protein>
<accession>A0ABV9KR40</accession>
<evidence type="ECO:0000313" key="2">
    <source>
        <dbReference type="Proteomes" id="UP001596023"/>
    </source>
</evidence>
<evidence type="ECO:0000313" key="1">
    <source>
        <dbReference type="EMBL" id="MFC4672549.1"/>
    </source>
</evidence>
<dbReference type="NCBIfam" id="NF047593">
    <property type="entry name" value="IS66_ISAeme5_TnpA"/>
    <property type="match status" value="1"/>
</dbReference>
<dbReference type="EMBL" id="JBHSGN010000013">
    <property type="protein sequence ID" value="MFC4672549.1"/>
    <property type="molecule type" value="Genomic_DNA"/>
</dbReference>
<gene>
    <name evidence="1" type="ORF">ACFO6W_02465</name>
</gene>
<keyword evidence="2" id="KW-1185">Reference proteome</keyword>
<reference evidence="2" key="1">
    <citation type="journal article" date="2019" name="Int. J. Syst. Evol. Microbiol.">
        <title>The Global Catalogue of Microorganisms (GCM) 10K type strain sequencing project: providing services to taxonomists for standard genome sequencing and annotation.</title>
        <authorList>
            <consortium name="The Broad Institute Genomics Platform"/>
            <consortium name="The Broad Institute Genome Sequencing Center for Infectious Disease"/>
            <person name="Wu L."/>
            <person name="Ma J."/>
        </authorList>
    </citation>
    <scope>NUCLEOTIDE SEQUENCE [LARGE SCALE GENOMIC DNA]</scope>
    <source>
        <strain evidence="2">CCUG 66188</strain>
    </source>
</reference>
<name>A0ABV9KR40_9BACT</name>
<dbReference type="RefSeq" id="WP_379993731.1">
    <property type="nucleotide sequence ID" value="NZ_JBHSGN010000013.1"/>
</dbReference>
<sequence>MEANEYERGVMLSEAEGFAMIESFYTSRRGAEAWYRGLGMSKHTFYKWKHRYDALHAEGAPAEPAAEPEPCRLVPVRIVDTPSGEVVRGIEVRYPNGVVLALPAEPGIGMGQLAELLKLKV</sequence>
<proteinExistence type="predicted"/>
<organism evidence="1 2">
    <name type="scientific">Dysgonomonas termitidis</name>
    <dbReference type="NCBI Taxonomy" id="1516126"/>
    <lineage>
        <taxon>Bacteria</taxon>
        <taxon>Pseudomonadati</taxon>
        <taxon>Bacteroidota</taxon>
        <taxon>Bacteroidia</taxon>
        <taxon>Bacteroidales</taxon>
        <taxon>Dysgonomonadaceae</taxon>
        <taxon>Dysgonomonas</taxon>
    </lineage>
</organism>
<comment type="caution">
    <text evidence="1">The sequence shown here is derived from an EMBL/GenBank/DDBJ whole genome shotgun (WGS) entry which is preliminary data.</text>
</comment>